<name>A0A432Z5D5_9GAMM</name>
<dbReference type="AlphaFoldDB" id="A0A432Z5D5"/>
<sequence length="87" mass="9884">MLNFLRVIRVFAGLLFLAGIAGIIAQLGFNILHVDVVMRSSVIVIMVGTLFAAFWLWVFLGLRYVINEIHQKEQGKPHPGLTKKWHL</sequence>
<accession>A0A432Z5D5</accession>
<comment type="caution">
    <text evidence="2">The sequence shown here is derived from an EMBL/GenBank/DDBJ whole genome shotgun (WGS) entry which is preliminary data.</text>
</comment>
<protein>
    <submittedName>
        <fullName evidence="2">Uncharacterized protein</fullName>
    </submittedName>
</protein>
<dbReference type="Proteomes" id="UP000288058">
    <property type="component" value="Unassembled WGS sequence"/>
</dbReference>
<organism evidence="2 3">
    <name type="scientific">Idiomarina ramblicola</name>
    <dbReference type="NCBI Taxonomy" id="263724"/>
    <lineage>
        <taxon>Bacteria</taxon>
        <taxon>Pseudomonadati</taxon>
        <taxon>Pseudomonadota</taxon>
        <taxon>Gammaproteobacteria</taxon>
        <taxon>Alteromonadales</taxon>
        <taxon>Idiomarinaceae</taxon>
        <taxon>Idiomarina</taxon>
    </lineage>
</organism>
<proteinExistence type="predicted"/>
<evidence type="ECO:0000313" key="3">
    <source>
        <dbReference type="Proteomes" id="UP000288058"/>
    </source>
</evidence>
<keyword evidence="1" id="KW-0472">Membrane</keyword>
<feature type="transmembrane region" description="Helical" evidence="1">
    <location>
        <begin position="7"/>
        <end position="29"/>
    </location>
</feature>
<keyword evidence="3" id="KW-1185">Reference proteome</keyword>
<feature type="transmembrane region" description="Helical" evidence="1">
    <location>
        <begin position="41"/>
        <end position="66"/>
    </location>
</feature>
<keyword evidence="1" id="KW-0812">Transmembrane</keyword>
<reference evidence="3" key="1">
    <citation type="journal article" date="2018" name="Front. Microbiol.">
        <title>Genome-Based Analysis Reveals the Taxonomy and Diversity of the Family Idiomarinaceae.</title>
        <authorList>
            <person name="Liu Y."/>
            <person name="Lai Q."/>
            <person name="Shao Z."/>
        </authorList>
    </citation>
    <scope>NUCLEOTIDE SEQUENCE [LARGE SCALE GENOMIC DNA]</scope>
    <source>
        <strain evidence="3">R22</strain>
    </source>
</reference>
<dbReference type="OrthoDB" id="6241258at2"/>
<dbReference type="RefSeq" id="WP_126779482.1">
    <property type="nucleotide sequence ID" value="NZ_PIQC01000001.1"/>
</dbReference>
<gene>
    <name evidence="2" type="ORF">CWI78_01275</name>
</gene>
<evidence type="ECO:0000256" key="1">
    <source>
        <dbReference type="SAM" id="Phobius"/>
    </source>
</evidence>
<dbReference type="EMBL" id="PIQC01000001">
    <property type="protein sequence ID" value="RUO73101.1"/>
    <property type="molecule type" value="Genomic_DNA"/>
</dbReference>
<evidence type="ECO:0000313" key="2">
    <source>
        <dbReference type="EMBL" id="RUO73101.1"/>
    </source>
</evidence>
<keyword evidence="1" id="KW-1133">Transmembrane helix</keyword>